<dbReference type="Proteomes" id="UP001054801">
    <property type="component" value="Chromosome"/>
</dbReference>
<dbReference type="RefSeq" id="WP_236501660.1">
    <property type="nucleotide sequence ID" value="NZ_CP091244.1"/>
</dbReference>
<name>A0ABY3T355_9GAMM</name>
<evidence type="ECO:0000313" key="2">
    <source>
        <dbReference type="Proteomes" id="UP001054801"/>
    </source>
</evidence>
<sequence length="137" mass="14901">MGKVLFGDAAQTKLRADLYANEGLMIVAGTACFPKVAPDSGDYFFVSIVRPATGCNGVYKELVKVVNTNGDKWGIERVQDQCYRLAMDFRMGDMVYFEPHVPQMVFGALVDGAALGDREVAGNGSCGDVTFQQQLTF</sequence>
<accession>A0ABY3T355</accession>
<organism evidence="1 2">
    <name type="scientific">Thiothrix winogradskyi</name>
    <dbReference type="NCBI Taxonomy" id="96472"/>
    <lineage>
        <taxon>Bacteria</taxon>
        <taxon>Pseudomonadati</taxon>
        <taxon>Pseudomonadota</taxon>
        <taxon>Gammaproteobacteria</taxon>
        <taxon>Thiotrichales</taxon>
        <taxon>Thiotrichaceae</taxon>
        <taxon>Thiothrix</taxon>
    </lineage>
</organism>
<dbReference type="EMBL" id="CP091244">
    <property type="protein sequence ID" value="UJS26287.1"/>
    <property type="molecule type" value="Genomic_DNA"/>
</dbReference>
<gene>
    <name evidence="1" type="ORF">L2Y54_09670</name>
</gene>
<evidence type="ECO:0000313" key="1">
    <source>
        <dbReference type="EMBL" id="UJS26287.1"/>
    </source>
</evidence>
<protein>
    <submittedName>
        <fullName evidence="1">Uncharacterized protein</fullName>
    </submittedName>
</protein>
<keyword evidence="2" id="KW-1185">Reference proteome</keyword>
<proteinExistence type="predicted"/>
<reference evidence="1" key="1">
    <citation type="journal article" date="2022" name="Microorganisms">
        <title>Two New Species of Filamentous Sulfur Bacteria of the Genus Thiothrix, Thiothrix winogradskyi sp. nov. and 'Candidatus Thiothrix sulfatifontis' sp. nov.</title>
        <authorList>
            <person name="Ravin N.V."/>
            <person name="Rossetti S."/>
            <person name="Beletsky A.V."/>
            <person name="Kadnikov V.V."/>
            <person name="Rudenko T.S."/>
            <person name="Smolyakov D.D."/>
            <person name="Moskvitina M.I."/>
            <person name="Gureeva M.V."/>
            <person name="Mardanov A.V."/>
            <person name="Grabovich M.Y."/>
        </authorList>
    </citation>
    <scope>NUCLEOTIDE SEQUENCE</scope>
    <source>
        <strain evidence="1">CT3</strain>
    </source>
</reference>